<dbReference type="InterPro" id="IPR030386">
    <property type="entry name" value="G_GB1_RHD3_dom"/>
</dbReference>
<dbReference type="PANTHER" id="PTHR10751">
    <property type="entry name" value="GUANYLATE BINDING PROTEIN"/>
    <property type="match status" value="1"/>
</dbReference>
<evidence type="ECO:0000259" key="7">
    <source>
        <dbReference type="PROSITE" id="PS51715"/>
    </source>
</evidence>
<dbReference type="EMBL" id="BFEA01000503">
    <property type="protein sequence ID" value="GBG85078.1"/>
    <property type="molecule type" value="Genomic_DNA"/>
</dbReference>
<dbReference type="OMA" id="DRRCKEA"/>
<name>A0A388LRW0_CHABU</name>
<evidence type="ECO:0000313" key="9">
    <source>
        <dbReference type="Proteomes" id="UP000265515"/>
    </source>
</evidence>
<keyword evidence="1" id="KW-0547">Nucleotide-binding</keyword>
<dbReference type="Gramene" id="GBG85078">
    <property type="protein sequence ID" value="GBG85078"/>
    <property type="gene ID" value="CBR_g39543"/>
</dbReference>
<evidence type="ECO:0000256" key="4">
    <source>
        <dbReference type="PROSITE-ProRule" id="PRU01052"/>
    </source>
</evidence>
<feature type="region of interest" description="Disordered" evidence="6">
    <location>
        <begin position="992"/>
        <end position="1015"/>
    </location>
</feature>
<organism evidence="8 9">
    <name type="scientific">Chara braunii</name>
    <name type="common">Braun's stonewort</name>
    <dbReference type="NCBI Taxonomy" id="69332"/>
    <lineage>
        <taxon>Eukaryota</taxon>
        <taxon>Viridiplantae</taxon>
        <taxon>Streptophyta</taxon>
        <taxon>Charophyceae</taxon>
        <taxon>Charales</taxon>
        <taxon>Characeae</taxon>
        <taxon>Chara</taxon>
    </lineage>
</organism>
<dbReference type="Gene3D" id="3.40.50.300">
    <property type="entry name" value="P-loop containing nucleotide triphosphate hydrolases"/>
    <property type="match status" value="1"/>
</dbReference>
<dbReference type="Pfam" id="PF02263">
    <property type="entry name" value="GBP"/>
    <property type="match status" value="1"/>
</dbReference>
<dbReference type="InterPro" id="IPR027417">
    <property type="entry name" value="P-loop_NTPase"/>
</dbReference>
<feature type="compositionally biased region" description="Basic and acidic residues" evidence="6">
    <location>
        <begin position="428"/>
        <end position="446"/>
    </location>
</feature>
<protein>
    <recommendedName>
        <fullName evidence="7">GB1/RHD3-type G domain-containing protein</fullName>
    </recommendedName>
</protein>
<sequence>MFTRDYCVFSLIMSRLVEQLLGRSSGFEVGPTHRPCTKGLWMWSAPIKVTSPTGEPYHMILLDTEGIDATDQTGTYSTQIFSLGVLLSSTFVYNQMGPIDEAALDKLSLITEMVKNIKMKSSSQSKSSSAAELSQFAPFFLWLLRDFYLELQEDGREISPKDYLELSLRPAAGSDRAVVSKNEVRDLIRSLFPDRDCFALVRPVTDERDLHRLSSIPMNKLRPEFLTGLKTLTDLIYSKTRPKQMDGMMLTGPALAGMAQCFITAINGGAVPVISTSWEHVAESECRRATEKATEAYWDALDRTVAPEEDLLNAAHKKAAEVALAVFGEEAVGGGTIRLKFEHGLVNSLAKLFEDYKANLYKDSEIRCSNILDTLRKELSERCRDPSTTIQDFFEILDELLVRYEHEMCGPGKWRHLVKFMYQSARQGDEDGCHHSQDKEIKELQGRGKKSAKETSQLAEKLKEKDISLAVLDQELKTVKAELKRVNEAADQAHSRAANAEREVRDARMAEAAAVKERDRAVGQAEVAAKAQKAAEEQVKHMTQLEKDSRAMAISANKQKEEIRVVEARLKAELAEAQRLLEANRSSFAEREAELQENITKQQSAVKALEDKLARERGGKSDAMRSVEAREAELSQLRQGYDSLRQSHEGLRQKLDKQKEIENELEKKVQELQRQVLSESSQIAATAKERDTVKSTLEQTTLRLDEARKRAEKAESLLKEKEKLLCDEEQGKLKAISEVQELLAMEQHERVNAEKREVSVREELQRLQEKMVLAKGDLERIKKEKDSIEAMVQDMERARGVHVQEADSKHAEAVKQASTWRDKFEKLKENSDMELKKVRRLLAQTEEEKRNANERLEDAMLHANRQIEEASRMAFEKTREVEAIKAELHTLKEELAGAKQKEMTRAEDLARQLSMREREMQRLEQQLLDARRREEELDGQLKAYTVGESVGAPGRLKRRRVAEAMDVDETVIEVEQVAQQNGDDLFSIRKRDSTADMAEGSSGRELVEATPQPEHGVVVASQQAKDYEKWTMTKLKQEITRNDFGHELLKLGRPTKKDLLALYERCVVRPKEEESG</sequence>
<evidence type="ECO:0000256" key="6">
    <source>
        <dbReference type="SAM" id="MobiDB-lite"/>
    </source>
</evidence>
<dbReference type="PROSITE" id="PS51715">
    <property type="entry name" value="G_GB1_RHD3"/>
    <property type="match status" value="1"/>
</dbReference>
<keyword evidence="9" id="KW-1185">Reference proteome</keyword>
<dbReference type="Proteomes" id="UP000265515">
    <property type="component" value="Unassembled WGS sequence"/>
</dbReference>
<keyword evidence="5" id="KW-0175">Coiled coil</keyword>
<feature type="region of interest" description="Disordered" evidence="6">
    <location>
        <begin position="428"/>
        <end position="457"/>
    </location>
</feature>
<dbReference type="InterPro" id="IPR036543">
    <property type="entry name" value="Guanylate-bd_C_sf"/>
</dbReference>
<feature type="coiled-coil region" evidence="5">
    <location>
        <begin position="828"/>
        <end position="940"/>
    </location>
</feature>
<dbReference type="AlphaFoldDB" id="A0A388LRW0"/>
<evidence type="ECO:0000256" key="1">
    <source>
        <dbReference type="ARBA" id="ARBA00022741"/>
    </source>
</evidence>
<accession>A0A388LRW0</accession>
<feature type="domain" description="GB1/RHD3-type G" evidence="7">
    <location>
        <begin position="1"/>
        <end position="241"/>
    </location>
</feature>
<dbReference type="Gene3D" id="1.20.1000.10">
    <property type="entry name" value="Guanylate-binding protein, C-terminal domain"/>
    <property type="match status" value="1"/>
</dbReference>
<dbReference type="CDD" id="cd01851">
    <property type="entry name" value="GBP"/>
    <property type="match status" value="1"/>
</dbReference>
<keyword evidence="3" id="KW-0342">GTP-binding</keyword>
<dbReference type="Pfam" id="PF02841">
    <property type="entry name" value="GBP_C"/>
    <property type="match status" value="1"/>
</dbReference>
<evidence type="ECO:0000256" key="2">
    <source>
        <dbReference type="ARBA" id="ARBA00022801"/>
    </source>
</evidence>
<evidence type="ECO:0000256" key="3">
    <source>
        <dbReference type="ARBA" id="ARBA00023134"/>
    </source>
</evidence>
<dbReference type="SUPFAM" id="SSF52540">
    <property type="entry name" value="P-loop containing nucleoside triphosphate hydrolases"/>
    <property type="match status" value="1"/>
</dbReference>
<dbReference type="OrthoDB" id="2135133at2759"/>
<evidence type="ECO:0000313" key="8">
    <source>
        <dbReference type="EMBL" id="GBG85078.1"/>
    </source>
</evidence>
<dbReference type="GO" id="GO:0005525">
    <property type="term" value="F:GTP binding"/>
    <property type="evidence" value="ECO:0007669"/>
    <property type="project" value="UniProtKB-KW"/>
</dbReference>
<comment type="caution">
    <text evidence="8">The sequence shown here is derived from an EMBL/GenBank/DDBJ whole genome shotgun (WGS) entry which is preliminary data.</text>
</comment>
<dbReference type="InterPro" id="IPR015894">
    <property type="entry name" value="Guanylate-bd_N"/>
</dbReference>
<proteinExistence type="inferred from homology"/>
<dbReference type="SUPFAM" id="SSF48340">
    <property type="entry name" value="Interferon-induced guanylate-binding protein 1 (GBP1), C-terminal domain"/>
    <property type="match status" value="1"/>
</dbReference>
<reference evidence="8 9" key="1">
    <citation type="journal article" date="2018" name="Cell">
        <title>The Chara Genome: Secondary Complexity and Implications for Plant Terrestrialization.</title>
        <authorList>
            <person name="Nishiyama T."/>
            <person name="Sakayama H."/>
            <person name="Vries J.D."/>
            <person name="Buschmann H."/>
            <person name="Saint-Marcoux D."/>
            <person name="Ullrich K.K."/>
            <person name="Haas F.B."/>
            <person name="Vanderstraeten L."/>
            <person name="Becker D."/>
            <person name="Lang D."/>
            <person name="Vosolsobe S."/>
            <person name="Rombauts S."/>
            <person name="Wilhelmsson P.K.I."/>
            <person name="Janitza P."/>
            <person name="Kern R."/>
            <person name="Heyl A."/>
            <person name="Rumpler F."/>
            <person name="Villalobos L.I.A.C."/>
            <person name="Clay J.M."/>
            <person name="Skokan R."/>
            <person name="Toyoda A."/>
            <person name="Suzuki Y."/>
            <person name="Kagoshima H."/>
            <person name="Schijlen E."/>
            <person name="Tajeshwar N."/>
            <person name="Catarino B."/>
            <person name="Hetherington A.J."/>
            <person name="Saltykova A."/>
            <person name="Bonnot C."/>
            <person name="Breuninger H."/>
            <person name="Symeonidi A."/>
            <person name="Radhakrishnan G.V."/>
            <person name="Van Nieuwerburgh F."/>
            <person name="Deforce D."/>
            <person name="Chang C."/>
            <person name="Karol K.G."/>
            <person name="Hedrich R."/>
            <person name="Ulvskov P."/>
            <person name="Glockner G."/>
            <person name="Delwiche C.F."/>
            <person name="Petrasek J."/>
            <person name="Van de Peer Y."/>
            <person name="Friml J."/>
            <person name="Beilby M."/>
            <person name="Dolan L."/>
            <person name="Kohara Y."/>
            <person name="Sugano S."/>
            <person name="Fujiyama A."/>
            <person name="Delaux P.-M."/>
            <person name="Quint M."/>
            <person name="TheiBen G."/>
            <person name="Hagemann M."/>
            <person name="Harholt J."/>
            <person name="Dunand C."/>
            <person name="Zachgo S."/>
            <person name="Langdale J."/>
            <person name="Maumus F."/>
            <person name="Straeten D.V.D."/>
            <person name="Gould S.B."/>
            <person name="Rensing S.A."/>
        </authorList>
    </citation>
    <scope>NUCLEOTIDE SEQUENCE [LARGE SCALE GENOMIC DNA]</scope>
    <source>
        <strain evidence="8 9">S276</strain>
    </source>
</reference>
<evidence type="ECO:0000256" key="5">
    <source>
        <dbReference type="SAM" id="Coils"/>
    </source>
</evidence>
<feature type="region of interest" description="Disordered" evidence="6">
    <location>
        <begin position="611"/>
        <end position="631"/>
    </location>
</feature>
<keyword evidence="2" id="KW-0378">Hydrolase</keyword>
<comment type="similarity">
    <text evidence="4">Belongs to the TRAFAC class dynamin-like GTPase superfamily. GB1/RHD3 GTPase family.</text>
</comment>
<dbReference type="STRING" id="69332.A0A388LRW0"/>
<dbReference type="GO" id="GO:0003924">
    <property type="term" value="F:GTPase activity"/>
    <property type="evidence" value="ECO:0007669"/>
    <property type="project" value="InterPro"/>
</dbReference>
<gene>
    <name evidence="8" type="ORF">CBR_g39543</name>
</gene>
<dbReference type="InterPro" id="IPR003191">
    <property type="entry name" value="Guanylate-bd/ATL_C"/>
</dbReference>